<dbReference type="AlphaFoldDB" id="A0A5J4TCS3"/>
<accession>A0A5J4TCS3</accession>
<evidence type="ECO:0000313" key="1">
    <source>
        <dbReference type="EMBL" id="KAA6355712.1"/>
    </source>
</evidence>
<proteinExistence type="predicted"/>
<gene>
    <name evidence="1" type="ORF">EZS28_048760</name>
</gene>
<dbReference type="EMBL" id="SNRW01034168">
    <property type="protein sequence ID" value="KAA6355712.1"/>
    <property type="molecule type" value="Genomic_DNA"/>
</dbReference>
<reference evidence="1 2" key="1">
    <citation type="submission" date="2019-03" db="EMBL/GenBank/DDBJ databases">
        <title>Single cell metagenomics reveals metabolic interactions within the superorganism composed of flagellate Streblomastix strix and complex community of Bacteroidetes bacteria on its surface.</title>
        <authorList>
            <person name="Treitli S.C."/>
            <person name="Kolisko M."/>
            <person name="Husnik F."/>
            <person name="Keeling P."/>
            <person name="Hampl V."/>
        </authorList>
    </citation>
    <scope>NUCLEOTIDE SEQUENCE [LARGE SCALE GENOMIC DNA]</scope>
    <source>
        <strain evidence="1">ST1C</strain>
    </source>
</reference>
<dbReference type="Proteomes" id="UP000324800">
    <property type="component" value="Unassembled WGS sequence"/>
</dbReference>
<feature type="non-terminal residue" evidence="1">
    <location>
        <position position="1"/>
    </location>
</feature>
<sequence length="21" mass="2263">IFNGFINGIQQPTPSTAQVVM</sequence>
<name>A0A5J4TCS3_9EUKA</name>
<comment type="caution">
    <text evidence="1">The sequence shown here is derived from an EMBL/GenBank/DDBJ whole genome shotgun (WGS) entry which is preliminary data.</text>
</comment>
<evidence type="ECO:0000313" key="2">
    <source>
        <dbReference type="Proteomes" id="UP000324800"/>
    </source>
</evidence>
<protein>
    <submittedName>
        <fullName evidence="1">Uncharacterized protein</fullName>
    </submittedName>
</protein>
<organism evidence="1 2">
    <name type="scientific">Streblomastix strix</name>
    <dbReference type="NCBI Taxonomy" id="222440"/>
    <lineage>
        <taxon>Eukaryota</taxon>
        <taxon>Metamonada</taxon>
        <taxon>Preaxostyla</taxon>
        <taxon>Oxymonadida</taxon>
        <taxon>Streblomastigidae</taxon>
        <taxon>Streblomastix</taxon>
    </lineage>
</organism>